<dbReference type="HOGENOM" id="CLU_000288_138_0_1"/>
<dbReference type="OrthoDB" id="674604at2759"/>
<dbReference type="Proteomes" id="UP000053328">
    <property type="component" value="Unassembled WGS sequence"/>
</dbReference>
<dbReference type="PANTHER" id="PTHR10622">
    <property type="entry name" value="HET DOMAIN-CONTAINING PROTEIN"/>
    <property type="match status" value="1"/>
</dbReference>
<feature type="domain" description="Heterokaryon incompatibility" evidence="1">
    <location>
        <begin position="22"/>
        <end position="107"/>
    </location>
</feature>
<dbReference type="RefSeq" id="XP_016238351.1">
    <property type="nucleotide sequence ID" value="XM_016376781.1"/>
</dbReference>
<dbReference type="Pfam" id="PF06985">
    <property type="entry name" value="HET"/>
    <property type="match status" value="1"/>
</dbReference>
<dbReference type="VEuPathDB" id="FungiDB:PV08_02423"/>
<dbReference type="STRING" id="91928.A0A0D2BHN9"/>
<gene>
    <name evidence="2" type="ORF">PV08_02423</name>
</gene>
<sequence>MRLINTNTLQLEDFPSGKVPPYAILSHTWENGEISFQTWSSPWQWLLRTRDNKITHACRLAKSYKLGYVWIDTCCIDKTDSVELGEAINSMFRWYQNASICFVYLSDLPAVADFETGFAFCRWHTRGWTLPELIAPSKVEFYDQEWHPRGTKQNHKRLLEKHTRIPAAVLTGEQQLEACSVSDRLSWASSRKTTKPEDAAYCLLGIFGVHMPLIYGEGHEAFYRLQETIKRKYQHKSESTSLRARQQQQMAIQWPAHAPHTLTLRVPSELVISRYKSDSYPSNLLDSKNNFAQPAIHRDRLQDAMSQLCTDDPFSVKIGFADLVTGPYRKEYLC</sequence>
<evidence type="ECO:0000313" key="2">
    <source>
        <dbReference type="EMBL" id="KIW18135.1"/>
    </source>
</evidence>
<evidence type="ECO:0000313" key="3">
    <source>
        <dbReference type="Proteomes" id="UP000053328"/>
    </source>
</evidence>
<name>A0A0D2BHN9_9EURO</name>
<protein>
    <recommendedName>
        <fullName evidence="1">Heterokaryon incompatibility domain-containing protein</fullName>
    </recommendedName>
</protein>
<dbReference type="PANTHER" id="PTHR10622:SF12">
    <property type="entry name" value="HET DOMAIN-CONTAINING PROTEIN"/>
    <property type="match status" value="1"/>
</dbReference>
<proteinExistence type="predicted"/>
<organism evidence="2 3">
    <name type="scientific">Exophiala spinifera</name>
    <dbReference type="NCBI Taxonomy" id="91928"/>
    <lineage>
        <taxon>Eukaryota</taxon>
        <taxon>Fungi</taxon>
        <taxon>Dikarya</taxon>
        <taxon>Ascomycota</taxon>
        <taxon>Pezizomycotina</taxon>
        <taxon>Eurotiomycetes</taxon>
        <taxon>Chaetothyriomycetidae</taxon>
        <taxon>Chaetothyriales</taxon>
        <taxon>Herpotrichiellaceae</taxon>
        <taxon>Exophiala</taxon>
    </lineage>
</organism>
<accession>A0A0D2BHN9</accession>
<keyword evidence="3" id="KW-1185">Reference proteome</keyword>
<dbReference type="GeneID" id="27329506"/>
<dbReference type="EMBL" id="KN847493">
    <property type="protein sequence ID" value="KIW18135.1"/>
    <property type="molecule type" value="Genomic_DNA"/>
</dbReference>
<dbReference type="AlphaFoldDB" id="A0A0D2BHN9"/>
<reference evidence="2 3" key="1">
    <citation type="submission" date="2015-01" db="EMBL/GenBank/DDBJ databases">
        <title>The Genome Sequence of Exophiala spinifera CBS89968.</title>
        <authorList>
            <consortium name="The Broad Institute Genomics Platform"/>
            <person name="Cuomo C."/>
            <person name="de Hoog S."/>
            <person name="Gorbushina A."/>
            <person name="Stielow B."/>
            <person name="Teixiera M."/>
            <person name="Abouelleil A."/>
            <person name="Chapman S.B."/>
            <person name="Priest M."/>
            <person name="Young S.K."/>
            <person name="Wortman J."/>
            <person name="Nusbaum C."/>
            <person name="Birren B."/>
        </authorList>
    </citation>
    <scope>NUCLEOTIDE SEQUENCE [LARGE SCALE GENOMIC DNA]</scope>
    <source>
        <strain evidence="2 3">CBS 89968</strain>
    </source>
</reference>
<dbReference type="InterPro" id="IPR010730">
    <property type="entry name" value="HET"/>
</dbReference>
<evidence type="ECO:0000259" key="1">
    <source>
        <dbReference type="Pfam" id="PF06985"/>
    </source>
</evidence>